<evidence type="ECO:0000259" key="8">
    <source>
        <dbReference type="SMART" id="SM00062"/>
    </source>
</evidence>
<evidence type="ECO:0000313" key="10">
    <source>
        <dbReference type="EMBL" id="SHG08919.1"/>
    </source>
</evidence>
<evidence type="ECO:0000256" key="6">
    <source>
        <dbReference type="RuleBase" id="RU003744"/>
    </source>
</evidence>
<dbReference type="AlphaFoldDB" id="A0A1M5GYV7"/>
<dbReference type="RefSeq" id="WP_072889935.1">
    <property type="nucleotide sequence ID" value="NZ_FQVW01000015.1"/>
</dbReference>
<comment type="similarity">
    <text evidence="2 6">Belongs to the bacterial solute-binding protein 3 family.</text>
</comment>
<dbReference type="SMART" id="SM00079">
    <property type="entry name" value="PBPe"/>
    <property type="match status" value="1"/>
</dbReference>
<dbReference type="GO" id="GO:0016020">
    <property type="term" value="C:membrane"/>
    <property type="evidence" value="ECO:0007669"/>
    <property type="project" value="InterPro"/>
</dbReference>
<dbReference type="SMART" id="SM00062">
    <property type="entry name" value="PBPb"/>
    <property type="match status" value="1"/>
</dbReference>
<dbReference type="Gene3D" id="3.40.190.10">
    <property type="entry name" value="Periplasmic binding protein-like II"/>
    <property type="match status" value="2"/>
</dbReference>
<feature type="signal peptide" evidence="7">
    <location>
        <begin position="1"/>
        <end position="30"/>
    </location>
</feature>
<sequence>MKKGLIQVLLIGFLLSLLVACGSESNNGTAANNESDQNDEKEVLIMATSADFPPFESYDTDGNFEGFDIEIAKVIAEELGYELEIEDMSFDGLIGALQSGRVDFVMAGMSATEERRQNVDFSKEYHRSGEMFIYQPDESINGLEELEGKTVGVQLGTIQEEGADVLSEEYGFEVKKVDDASVLIQELMSNRIDVAYMDKTVATGYINSQGLEGFDDPTTSSPGMGIAFPKGSELVEQVNEILTALEKDGTIDELEEEWLSEYE</sequence>
<evidence type="ECO:0000256" key="1">
    <source>
        <dbReference type="ARBA" id="ARBA00004196"/>
    </source>
</evidence>
<dbReference type="PROSITE" id="PS51257">
    <property type="entry name" value="PROKAR_LIPOPROTEIN"/>
    <property type="match status" value="1"/>
</dbReference>
<dbReference type="Pfam" id="PF00497">
    <property type="entry name" value="SBP_bac_3"/>
    <property type="match status" value="1"/>
</dbReference>
<dbReference type="OrthoDB" id="9811552at2"/>
<accession>A0A1M5GYV7</accession>
<dbReference type="PROSITE" id="PS01039">
    <property type="entry name" value="SBP_BACTERIAL_3"/>
    <property type="match status" value="1"/>
</dbReference>
<dbReference type="PANTHER" id="PTHR35936:SF17">
    <property type="entry name" value="ARGININE-BINDING EXTRACELLULAR PROTEIN ARTP"/>
    <property type="match status" value="1"/>
</dbReference>
<evidence type="ECO:0000256" key="3">
    <source>
        <dbReference type="ARBA" id="ARBA00022729"/>
    </source>
</evidence>
<reference evidence="10 11" key="1">
    <citation type="submission" date="2016-11" db="EMBL/GenBank/DDBJ databases">
        <authorList>
            <person name="Jaros S."/>
            <person name="Januszkiewicz K."/>
            <person name="Wedrychowicz H."/>
        </authorList>
    </citation>
    <scope>NUCLEOTIDE SEQUENCE [LARGE SCALE GENOMIC DNA]</scope>
    <source>
        <strain evidence="10 11">IBRC-M 10683</strain>
    </source>
</reference>
<feature type="chain" id="PRO_5012431858" evidence="7">
    <location>
        <begin position="31"/>
        <end position="263"/>
    </location>
</feature>
<comment type="subcellular location">
    <subcellularLocation>
        <location evidence="1">Cell envelope</location>
    </subcellularLocation>
</comment>
<keyword evidence="3 7" id="KW-0732">Signal</keyword>
<dbReference type="SUPFAM" id="SSF53850">
    <property type="entry name" value="Periplasmic binding protein-like II"/>
    <property type="match status" value="1"/>
</dbReference>
<keyword evidence="11" id="KW-1185">Reference proteome</keyword>
<gene>
    <name evidence="10" type="ORF">SAMN05216225_101525</name>
</gene>
<evidence type="ECO:0000259" key="9">
    <source>
        <dbReference type="SMART" id="SM00079"/>
    </source>
</evidence>
<dbReference type="GO" id="GO:0015276">
    <property type="term" value="F:ligand-gated monoatomic ion channel activity"/>
    <property type="evidence" value="ECO:0007669"/>
    <property type="project" value="InterPro"/>
</dbReference>
<dbReference type="InterPro" id="IPR001320">
    <property type="entry name" value="Iontro_rcpt_C"/>
</dbReference>
<dbReference type="PANTHER" id="PTHR35936">
    <property type="entry name" value="MEMBRANE-BOUND LYTIC MUREIN TRANSGLYCOSYLASE F"/>
    <property type="match status" value="1"/>
</dbReference>
<keyword evidence="4" id="KW-0564">Palmitate</keyword>
<evidence type="ECO:0000256" key="7">
    <source>
        <dbReference type="SAM" id="SignalP"/>
    </source>
</evidence>
<dbReference type="GO" id="GO:0030313">
    <property type="term" value="C:cell envelope"/>
    <property type="evidence" value="ECO:0007669"/>
    <property type="project" value="UniProtKB-SubCell"/>
</dbReference>
<dbReference type="InterPro" id="IPR001638">
    <property type="entry name" value="Solute-binding_3/MltF_N"/>
</dbReference>
<organism evidence="10 11">
    <name type="scientific">Ornithinibacillus halophilus</name>
    <dbReference type="NCBI Taxonomy" id="930117"/>
    <lineage>
        <taxon>Bacteria</taxon>
        <taxon>Bacillati</taxon>
        <taxon>Bacillota</taxon>
        <taxon>Bacilli</taxon>
        <taxon>Bacillales</taxon>
        <taxon>Bacillaceae</taxon>
        <taxon>Ornithinibacillus</taxon>
    </lineage>
</organism>
<dbReference type="EMBL" id="FQVW01000015">
    <property type="protein sequence ID" value="SHG08919.1"/>
    <property type="molecule type" value="Genomic_DNA"/>
</dbReference>
<dbReference type="STRING" id="930117.SAMN05216225_101525"/>
<feature type="domain" description="Solute-binding protein family 3/N-terminal" evidence="8">
    <location>
        <begin position="43"/>
        <end position="262"/>
    </location>
</feature>
<dbReference type="InterPro" id="IPR018313">
    <property type="entry name" value="SBP_3_CS"/>
</dbReference>
<name>A0A1M5GYV7_9BACI</name>
<evidence type="ECO:0000256" key="2">
    <source>
        <dbReference type="ARBA" id="ARBA00010333"/>
    </source>
</evidence>
<proteinExistence type="inferred from homology"/>
<dbReference type="Proteomes" id="UP000183988">
    <property type="component" value="Unassembled WGS sequence"/>
</dbReference>
<protein>
    <submittedName>
        <fullName evidence="10">Polar amino acid transport system substrate-binding protein</fullName>
    </submittedName>
</protein>
<keyword evidence="5" id="KW-0449">Lipoprotein</keyword>
<evidence type="ECO:0000256" key="4">
    <source>
        <dbReference type="ARBA" id="ARBA00023139"/>
    </source>
</evidence>
<evidence type="ECO:0000256" key="5">
    <source>
        <dbReference type="ARBA" id="ARBA00023288"/>
    </source>
</evidence>
<evidence type="ECO:0000313" key="11">
    <source>
        <dbReference type="Proteomes" id="UP000183988"/>
    </source>
</evidence>
<feature type="domain" description="Ionotropic glutamate receptor C-terminal" evidence="9">
    <location>
        <begin position="43"/>
        <end position="261"/>
    </location>
</feature>